<organism evidence="1 2">
    <name type="scientific">Bradyrhizobium japonicum</name>
    <dbReference type="NCBI Taxonomy" id="375"/>
    <lineage>
        <taxon>Bacteria</taxon>
        <taxon>Pseudomonadati</taxon>
        <taxon>Pseudomonadota</taxon>
        <taxon>Alphaproteobacteria</taxon>
        <taxon>Hyphomicrobiales</taxon>
        <taxon>Nitrobacteraceae</taxon>
        <taxon>Bradyrhizobium</taxon>
    </lineage>
</organism>
<dbReference type="InterPro" id="IPR036514">
    <property type="entry name" value="SGNH_hydro_sf"/>
</dbReference>
<reference evidence="1 2" key="1">
    <citation type="submission" date="2024-06" db="EMBL/GenBank/DDBJ databases">
        <title>Genomic Encyclopedia of Type Strains, Phase V (KMG-V): Genome sequencing to study the core and pangenomes of soil and plant-associated prokaryotes.</title>
        <authorList>
            <person name="Whitman W."/>
        </authorList>
    </citation>
    <scope>NUCLEOTIDE SEQUENCE [LARGE SCALE GENOMIC DNA]</scope>
    <source>
        <strain evidence="1 2">USDA 160</strain>
    </source>
</reference>
<protein>
    <recommendedName>
        <fullName evidence="3">Sialate O-acetylesterase domain-containing protein</fullName>
    </recommendedName>
</protein>
<dbReference type="RefSeq" id="WP_354270280.1">
    <property type="nucleotide sequence ID" value="NZ_JBEPTQ010000002.1"/>
</dbReference>
<keyword evidence="2" id="KW-1185">Reference proteome</keyword>
<evidence type="ECO:0000313" key="1">
    <source>
        <dbReference type="EMBL" id="MET4722028.1"/>
    </source>
</evidence>
<dbReference type="Proteomes" id="UP001549291">
    <property type="component" value="Unassembled WGS sequence"/>
</dbReference>
<evidence type="ECO:0008006" key="3">
    <source>
        <dbReference type="Google" id="ProtNLM"/>
    </source>
</evidence>
<dbReference type="EMBL" id="JBEPTQ010000002">
    <property type="protein sequence ID" value="MET4722028.1"/>
    <property type="molecule type" value="Genomic_DNA"/>
</dbReference>
<proteinExistence type="predicted"/>
<comment type="caution">
    <text evidence="1">The sequence shown here is derived from an EMBL/GenBank/DDBJ whole genome shotgun (WGS) entry which is preliminary data.</text>
</comment>
<gene>
    <name evidence="1" type="ORF">ABIF63_006134</name>
</gene>
<dbReference type="Gene3D" id="3.40.50.1110">
    <property type="entry name" value="SGNH hydrolase"/>
    <property type="match status" value="1"/>
</dbReference>
<accession>A0ABV2RYL3</accession>
<sequence>MYTSNGLDQRIVDLNVRPSVRGADATTLSGKTQVAPSALAGAVHLIFAGQSTNSCCVNSNYAGSTTNIFNLSVAHKGAVFNAADPLLSCDITQGHHGLYLARSLIDGGYASKVLITLACFGGSYAADHCPGGGAVGGVFAGTSTGDIAYRIGLTARCIANAGLSGLKTIIDWQQGEWDSDNTSTTQANYTAALNGVIAEYKRVGLLKTGSVMFINKCTRITETTTNRNNIRNGQAAVVDAGLVRAGGDIDTLGSSYRYDGTHFTASGAAAQAALKLSGMSNFIQTG</sequence>
<name>A0ABV2RYL3_BRAJP</name>
<evidence type="ECO:0000313" key="2">
    <source>
        <dbReference type="Proteomes" id="UP001549291"/>
    </source>
</evidence>
<dbReference type="SUPFAM" id="SSF52266">
    <property type="entry name" value="SGNH hydrolase"/>
    <property type="match status" value="1"/>
</dbReference>